<dbReference type="AlphaFoldDB" id="A0AAV4CLD2"/>
<name>A0AAV4CLD2_9GAST</name>
<keyword evidence="2" id="KW-1185">Reference proteome</keyword>
<accession>A0AAV4CLD2</accession>
<organism evidence="1 2">
    <name type="scientific">Plakobranchus ocellatus</name>
    <dbReference type="NCBI Taxonomy" id="259542"/>
    <lineage>
        <taxon>Eukaryota</taxon>
        <taxon>Metazoa</taxon>
        <taxon>Spiralia</taxon>
        <taxon>Lophotrochozoa</taxon>
        <taxon>Mollusca</taxon>
        <taxon>Gastropoda</taxon>
        <taxon>Heterobranchia</taxon>
        <taxon>Euthyneura</taxon>
        <taxon>Panpulmonata</taxon>
        <taxon>Sacoglossa</taxon>
        <taxon>Placobranchoidea</taxon>
        <taxon>Plakobranchidae</taxon>
        <taxon>Plakobranchus</taxon>
    </lineage>
</organism>
<evidence type="ECO:0000313" key="2">
    <source>
        <dbReference type="Proteomes" id="UP000735302"/>
    </source>
</evidence>
<gene>
    <name evidence="1" type="ORF">PoB_005942300</name>
</gene>
<proteinExistence type="predicted"/>
<dbReference type="EMBL" id="BLXT01006697">
    <property type="protein sequence ID" value="GFO32918.1"/>
    <property type="molecule type" value="Genomic_DNA"/>
</dbReference>
<protein>
    <submittedName>
        <fullName evidence="1">Uncharacterized protein</fullName>
    </submittedName>
</protein>
<evidence type="ECO:0000313" key="1">
    <source>
        <dbReference type="EMBL" id="GFO32918.1"/>
    </source>
</evidence>
<sequence length="126" mass="13801">MEVTGDLQSEVEDGMLKLASGKSVPMMTNCAALRDPEKTRSLDAISDVIIGNVEGARSPEDPDMSMVVGAATTRAQAKREAVTKPLRVPDIDGHVGVDREQLMKLQQEDPRILALVDAERRENRFL</sequence>
<dbReference type="Proteomes" id="UP000735302">
    <property type="component" value="Unassembled WGS sequence"/>
</dbReference>
<comment type="caution">
    <text evidence="1">The sequence shown here is derived from an EMBL/GenBank/DDBJ whole genome shotgun (WGS) entry which is preliminary data.</text>
</comment>
<reference evidence="1 2" key="1">
    <citation type="journal article" date="2021" name="Elife">
        <title>Chloroplast acquisition without the gene transfer in kleptoplastic sea slugs, Plakobranchus ocellatus.</title>
        <authorList>
            <person name="Maeda T."/>
            <person name="Takahashi S."/>
            <person name="Yoshida T."/>
            <person name="Shimamura S."/>
            <person name="Takaki Y."/>
            <person name="Nagai Y."/>
            <person name="Toyoda A."/>
            <person name="Suzuki Y."/>
            <person name="Arimoto A."/>
            <person name="Ishii H."/>
            <person name="Satoh N."/>
            <person name="Nishiyama T."/>
            <person name="Hasebe M."/>
            <person name="Maruyama T."/>
            <person name="Minagawa J."/>
            <person name="Obokata J."/>
            <person name="Shigenobu S."/>
        </authorList>
    </citation>
    <scope>NUCLEOTIDE SEQUENCE [LARGE SCALE GENOMIC DNA]</scope>
</reference>